<evidence type="ECO:0000313" key="4">
    <source>
        <dbReference type="Proteomes" id="UP001187192"/>
    </source>
</evidence>
<evidence type="ECO:0000313" key="2">
    <source>
        <dbReference type="EMBL" id="GMN29067.1"/>
    </source>
</evidence>
<dbReference type="EMBL" id="BTGU01004563">
    <property type="protein sequence ID" value="GMN29067.1"/>
    <property type="molecule type" value="Genomic_DNA"/>
</dbReference>
<feature type="compositionally biased region" description="Basic and acidic residues" evidence="1">
    <location>
        <begin position="1"/>
        <end position="10"/>
    </location>
</feature>
<evidence type="ECO:0000256" key="1">
    <source>
        <dbReference type="SAM" id="MobiDB-lite"/>
    </source>
</evidence>
<keyword evidence="4" id="KW-1185">Reference proteome</keyword>
<sequence length="39" mass="4109">MLPAQERDLPAPRPRTLRGQADEGGESRPKQAGSPPAVA</sequence>
<dbReference type="AlphaFoldDB" id="A0AA87ZT48"/>
<dbReference type="EMBL" id="BTGU01004565">
    <property type="protein sequence ID" value="GMN29091.1"/>
    <property type="molecule type" value="Genomic_DNA"/>
</dbReference>
<evidence type="ECO:0000313" key="3">
    <source>
        <dbReference type="EMBL" id="GMN29091.1"/>
    </source>
</evidence>
<comment type="caution">
    <text evidence="3">The sequence shown here is derived from an EMBL/GenBank/DDBJ whole genome shotgun (WGS) entry which is preliminary data.</text>
</comment>
<feature type="region of interest" description="Disordered" evidence="1">
    <location>
        <begin position="1"/>
        <end position="39"/>
    </location>
</feature>
<proteinExistence type="predicted"/>
<dbReference type="Proteomes" id="UP001187192">
    <property type="component" value="Unassembled WGS sequence"/>
</dbReference>
<accession>A0AA87ZT48</accession>
<gene>
    <name evidence="2" type="ORF">TIFTF001_046296</name>
    <name evidence="3" type="ORF">TIFTF001_046301</name>
</gene>
<reference evidence="3" key="1">
    <citation type="submission" date="2023-07" db="EMBL/GenBank/DDBJ databases">
        <title>draft genome sequence of fig (Ficus carica).</title>
        <authorList>
            <person name="Takahashi T."/>
            <person name="Nishimura K."/>
        </authorList>
    </citation>
    <scope>NUCLEOTIDE SEQUENCE</scope>
</reference>
<protein>
    <submittedName>
        <fullName evidence="3">Uncharacterized protein</fullName>
    </submittedName>
</protein>
<name>A0AA87ZT48_FICCA</name>
<organism evidence="3 4">
    <name type="scientific">Ficus carica</name>
    <name type="common">Common fig</name>
    <dbReference type="NCBI Taxonomy" id="3494"/>
    <lineage>
        <taxon>Eukaryota</taxon>
        <taxon>Viridiplantae</taxon>
        <taxon>Streptophyta</taxon>
        <taxon>Embryophyta</taxon>
        <taxon>Tracheophyta</taxon>
        <taxon>Spermatophyta</taxon>
        <taxon>Magnoliopsida</taxon>
        <taxon>eudicotyledons</taxon>
        <taxon>Gunneridae</taxon>
        <taxon>Pentapetalae</taxon>
        <taxon>rosids</taxon>
        <taxon>fabids</taxon>
        <taxon>Rosales</taxon>
        <taxon>Moraceae</taxon>
        <taxon>Ficeae</taxon>
        <taxon>Ficus</taxon>
    </lineage>
</organism>